<sequence length="120" mass="13536">MKAAGNFSELIKAVGEKSKKPAEASFLLFYVAGVQGFEPRMAESESAALPLGDTPIGVKFYALTIKLQPLRLPESKRLFEIGWGTRIRTSEWWNQNPLPYRLAIPQQFFTQVNVFMNISL</sequence>
<accession>A0ABN6LTA2</accession>
<gene>
    <name evidence="1" type="ORF">PDTA9734_38810</name>
</gene>
<dbReference type="Proteomes" id="UP001320460">
    <property type="component" value="Chromosome"/>
</dbReference>
<reference evidence="1 2" key="1">
    <citation type="submission" date="2021-12" db="EMBL/GenBank/DDBJ databases">
        <title>Complete genome sequence of Phytobacter diazotrophicus TA9734.</title>
        <authorList>
            <person name="Kubota H."/>
            <person name="Nakayama Y."/>
            <person name="Ariyoshi T."/>
        </authorList>
    </citation>
    <scope>NUCLEOTIDE SEQUENCE [LARGE SCALE GENOMIC DNA]</scope>
    <source>
        <strain evidence="1 2">TA9734</strain>
    </source>
</reference>
<proteinExistence type="predicted"/>
<organism evidence="1 2">
    <name type="scientific">Phytobacter diazotrophicus</name>
    <dbReference type="NCBI Taxonomy" id="395631"/>
    <lineage>
        <taxon>Bacteria</taxon>
        <taxon>Pseudomonadati</taxon>
        <taxon>Pseudomonadota</taxon>
        <taxon>Gammaproteobacteria</taxon>
        <taxon>Enterobacterales</taxon>
        <taxon>Enterobacteriaceae</taxon>
        <taxon>Phytobacter</taxon>
    </lineage>
</organism>
<keyword evidence="2" id="KW-1185">Reference proteome</keyword>
<protein>
    <submittedName>
        <fullName evidence="1">Uncharacterized protein</fullName>
    </submittedName>
</protein>
<dbReference type="EMBL" id="AP025334">
    <property type="protein sequence ID" value="BDD52394.1"/>
    <property type="molecule type" value="Genomic_DNA"/>
</dbReference>
<evidence type="ECO:0000313" key="2">
    <source>
        <dbReference type="Proteomes" id="UP001320460"/>
    </source>
</evidence>
<evidence type="ECO:0000313" key="1">
    <source>
        <dbReference type="EMBL" id="BDD52394.1"/>
    </source>
</evidence>
<name>A0ABN6LTA2_9ENTR</name>